<dbReference type="EMBL" id="GL871319">
    <property type="protein sequence ID" value="EGC30566.1"/>
    <property type="molecule type" value="Genomic_DNA"/>
</dbReference>
<dbReference type="RefSeq" id="XP_003292907.1">
    <property type="nucleotide sequence ID" value="XM_003292859.1"/>
</dbReference>
<dbReference type="VEuPathDB" id="AmoebaDB:DICPUDRAFT_50700"/>
<dbReference type="PANTHER" id="PTHR22935">
    <property type="entry name" value="PENICILLIN-BINDING PROTEIN"/>
    <property type="match status" value="1"/>
</dbReference>
<dbReference type="KEGG" id="dpp:DICPUDRAFT_50700"/>
<evidence type="ECO:0000313" key="3">
    <source>
        <dbReference type="EMBL" id="EGC30566.1"/>
    </source>
</evidence>
<feature type="signal peptide" evidence="1">
    <location>
        <begin position="1"/>
        <end position="21"/>
    </location>
</feature>
<organism evidence="3 4">
    <name type="scientific">Dictyostelium purpureum</name>
    <name type="common">Slime mold</name>
    <dbReference type="NCBI Taxonomy" id="5786"/>
    <lineage>
        <taxon>Eukaryota</taxon>
        <taxon>Amoebozoa</taxon>
        <taxon>Evosea</taxon>
        <taxon>Eumycetozoa</taxon>
        <taxon>Dictyostelia</taxon>
        <taxon>Dictyosteliales</taxon>
        <taxon>Dictyosteliaceae</taxon>
        <taxon>Dictyostelium</taxon>
    </lineage>
</organism>
<feature type="chain" id="PRO_5003262098" description="Beta-lactamase-related domain-containing protein" evidence="1">
    <location>
        <begin position="22"/>
        <end position="542"/>
    </location>
</feature>
<dbReference type="InterPro" id="IPR051478">
    <property type="entry name" value="Beta-lactamase-like_AB/R"/>
</dbReference>
<gene>
    <name evidence="3" type="ORF">DICPUDRAFT_50700</name>
</gene>
<sequence>MKIQFILILFLFYICTTLVISCPDYPEPIEIDQNNPTLQKAYAEVDSIIQAGMKANGVKSFIASIVYRDQIVWSKTYGNVNPLDPKSPPLTLDNAVRIASISKTFTDLMMFQLRDKGIVSLDDPVSKHFPEFTIGNLYNTKKEITLRELASHSSGLGREVPCNYDELPDLTKCSEQVIIERLSKMFVILPTYKTIHYSNLGLALLGRTLEKAANTQYEKYVHEKIFYPLGMHNSSCYYDDVKDILAQGVDLWPNGSYSIAPVEGLGWGTPMGGIYSTARDMSKYMAFWLNNEFDDHILDPSTHNEALSAVQLVNDGVNAYGTPFEMFYDSENQIWTKNKAGQLDGYRTQMSLIKPLKLGLFFSSLLAFETEDVFTRAATQVLVPAYEAVLREANSKPQSYEETIPSFSSIKHSKPPQKIPDHAFVGFYENSEGSVFIVDNSTGSLLASFGDNVKYNMSAFSEDYPEILRIQVVQTPSYPCWFVVDGSNYELVYFTLNSEDYLSSDLTCNGVTAMGQKMNLVSKNPNYSSTVKLNRPPRSKFL</sequence>
<dbReference type="AlphaFoldDB" id="F0ZZR7"/>
<accession>F0ZZR7</accession>
<dbReference type="InParanoid" id="F0ZZR7"/>
<evidence type="ECO:0000259" key="2">
    <source>
        <dbReference type="Pfam" id="PF00144"/>
    </source>
</evidence>
<dbReference type="PANTHER" id="PTHR22935:SF94">
    <property type="entry name" value="BETA-LACTAMASE-LIKE PROTEIN 2"/>
    <property type="match status" value="1"/>
</dbReference>
<dbReference type="GeneID" id="10509087"/>
<name>F0ZZR7_DICPU</name>
<dbReference type="SUPFAM" id="SSF56601">
    <property type="entry name" value="beta-lactamase/transpeptidase-like"/>
    <property type="match status" value="1"/>
</dbReference>
<dbReference type="FunCoup" id="F0ZZR7">
    <property type="interactions" value="1"/>
</dbReference>
<dbReference type="Proteomes" id="UP000001064">
    <property type="component" value="Unassembled WGS sequence"/>
</dbReference>
<evidence type="ECO:0000256" key="1">
    <source>
        <dbReference type="SAM" id="SignalP"/>
    </source>
</evidence>
<evidence type="ECO:0000313" key="4">
    <source>
        <dbReference type="Proteomes" id="UP000001064"/>
    </source>
</evidence>
<proteinExistence type="predicted"/>
<reference evidence="4" key="1">
    <citation type="journal article" date="2011" name="Genome Biol.">
        <title>Comparative genomics of the social amoebae Dictyostelium discoideum and Dictyostelium purpureum.</title>
        <authorList>
            <consortium name="US DOE Joint Genome Institute (JGI-PGF)"/>
            <person name="Sucgang R."/>
            <person name="Kuo A."/>
            <person name="Tian X."/>
            <person name="Salerno W."/>
            <person name="Parikh A."/>
            <person name="Feasley C.L."/>
            <person name="Dalin E."/>
            <person name="Tu H."/>
            <person name="Huang E."/>
            <person name="Barry K."/>
            <person name="Lindquist E."/>
            <person name="Shapiro H."/>
            <person name="Bruce D."/>
            <person name="Schmutz J."/>
            <person name="Salamov A."/>
            <person name="Fey P."/>
            <person name="Gaudet P."/>
            <person name="Anjard C."/>
            <person name="Babu M.M."/>
            <person name="Basu S."/>
            <person name="Bushmanova Y."/>
            <person name="van der Wel H."/>
            <person name="Katoh-Kurasawa M."/>
            <person name="Dinh C."/>
            <person name="Coutinho P.M."/>
            <person name="Saito T."/>
            <person name="Elias M."/>
            <person name="Schaap P."/>
            <person name="Kay R.R."/>
            <person name="Henrissat B."/>
            <person name="Eichinger L."/>
            <person name="Rivero F."/>
            <person name="Putnam N.H."/>
            <person name="West C.M."/>
            <person name="Loomis W.F."/>
            <person name="Chisholm R.L."/>
            <person name="Shaulsky G."/>
            <person name="Strassmann J.E."/>
            <person name="Queller D.C."/>
            <person name="Kuspa A."/>
            <person name="Grigoriev I.V."/>
        </authorList>
    </citation>
    <scope>NUCLEOTIDE SEQUENCE [LARGE SCALE GENOMIC DNA]</scope>
    <source>
        <strain evidence="4">QSDP1</strain>
    </source>
</reference>
<protein>
    <recommendedName>
        <fullName evidence="2">Beta-lactamase-related domain-containing protein</fullName>
    </recommendedName>
</protein>
<dbReference type="InterPro" id="IPR001466">
    <property type="entry name" value="Beta-lactam-related"/>
</dbReference>
<dbReference type="InterPro" id="IPR012338">
    <property type="entry name" value="Beta-lactam/transpept-like"/>
</dbReference>
<dbReference type="Gene3D" id="3.40.710.10">
    <property type="entry name" value="DD-peptidase/beta-lactamase superfamily"/>
    <property type="match status" value="1"/>
</dbReference>
<dbReference type="Pfam" id="PF00144">
    <property type="entry name" value="Beta-lactamase"/>
    <property type="match status" value="1"/>
</dbReference>
<dbReference type="eggNOG" id="ENOG502RSTE">
    <property type="taxonomic scope" value="Eukaryota"/>
</dbReference>
<dbReference type="PROSITE" id="PS51257">
    <property type="entry name" value="PROKAR_LIPOPROTEIN"/>
    <property type="match status" value="1"/>
</dbReference>
<keyword evidence="4" id="KW-1185">Reference proteome</keyword>
<dbReference type="STRING" id="5786.F0ZZR7"/>
<keyword evidence="1" id="KW-0732">Signal</keyword>
<feature type="domain" description="Beta-lactamase-related" evidence="2">
    <location>
        <begin position="45"/>
        <end position="361"/>
    </location>
</feature>
<dbReference type="OrthoDB" id="31129at2759"/>
<dbReference type="OMA" id="PINEYTI"/>